<reference evidence="1 2" key="1">
    <citation type="submission" date="2012-04" db="EMBL/GenBank/DDBJ databases">
        <authorList>
            <person name="Genoscope - CEA"/>
        </authorList>
    </citation>
    <scope>NUCLEOTIDE SEQUENCE [LARGE SCALE GENOMIC DNA]</scope>
    <source>
        <strain evidence="1 2">9806</strain>
    </source>
</reference>
<dbReference type="EMBL" id="CAIL01000060">
    <property type="protein sequence ID" value="CCI12823.1"/>
    <property type="molecule type" value="Genomic_DNA"/>
</dbReference>
<protein>
    <submittedName>
        <fullName evidence="1">Uncharacterized protein</fullName>
    </submittedName>
</protein>
<dbReference type="Proteomes" id="UP000003273">
    <property type="component" value="Unassembled WGS sequence"/>
</dbReference>
<dbReference type="AlphaFoldDB" id="I4GSP9"/>
<sequence>MSGIGFKDCFVPDSMRLQEEGDGLELALKGFCG</sequence>
<organism evidence="1 2">
    <name type="scientific">Microcystis aeruginosa PCC 9806</name>
    <dbReference type="NCBI Taxonomy" id="1160282"/>
    <lineage>
        <taxon>Bacteria</taxon>
        <taxon>Bacillati</taxon>
        <taxon>Cyanobacteriota</taxon>
        <taxon>Cyanophyceae</taxon>
        <taxon>Oscillatoriophycideae</taxon>
        <taxon>Chroococcales</taxon>
        <taxon>Microcystaceae</taxon>
        <taxon>Microcystis</taxon>
    </lineage>
</organism>
<evidence type="ECO:0000313" key="1">
    <source>
        <dbReference type="EMBL" id="CCI12823.1"/>
    </source>
</evidence>
<dbReference type="HOGENOM" id="CLU_3382705_0_0_3"/>
<comment type="caution">
    <text evidence="1">The sequence shown here is derived from an EMBL/GenBank/DDBJ whole genome shotgun (WGS) entry which is preliminary data.</text>
</comment>
<accession>I4GSP9</accession>
<evidence type="ECO:0000313" key="2">
    <source>
        <dbReference type="Proteomes" id="UP000003273"/>
    </source>
</evidence>
<gene>
    <name evidence="1" type="ORF">MICAE_1520043</name>
</gene>
<name>I4GSP9_MICAE</name>
<proteinExistence type="predicted"/>